<dbReference type="STRING" id="1120918.SAMN05216249_10452"/>
<dbReference type="EMBL" id="FOJY01000004">
    <property type="protein sequence ID" value="SFA87492.1"/>
    <property type="molecule type" value="Genomic_DNA"/>
</dbReference>
<protein>
    <submittedName>
        <fullName evidence="1">Phage XkdN-like tail assembly chaperone protein, TAC</fullName>
    </submittedName>
</protein>
<evidence type="ECO:0000313" key="1">
    <source>
        <dbReference type="EMBL" id="SFA87492.1"/>
    </source>
</evidence>
<dbReference type="Pfam" id="PF08890">
    <property type="entry name" value="Phage_TAC_5"/>
    <property type="match status" value="1"/>
</dbReference>
<dbReference type="OrthoDB" id="1807498at2"/>
<organism evidence="1 2">
    <name type="scientific">Acetitomaculum ruminis DSM 5522</name>
    <dbReference type="NCBI Taxonomy" id="1120918"/>
    <lineage>
        <taxon>Bacteria</taxon>
        <taxon>Bacillati</taxon>
        <taxon>Bacillota</taxon>
        <taxon>Clostridia</taxon>
        <taxon>Lachnospirales</taxon>
        <taxon>Lachnospiraceae</taxon>
        <taxon>Acetitomaculum</taxon>
    </lineage>
</organism>
<dbReference type="InterPro" id="IPR014986">
    <property type="entry name" value="XkdN-like"/>
</dbReference>
<dbReference type="RefSeq" id="WP_092870749.1">
    <property type="nucleotide sequence ID" value="NZ_FOJY01000004.1"/>
</dbReference>
<sequence length="144" mass="16618">MSNLSMFLKKNKKVKENTTFAVTKSLQDEEGNALLWEIKPITTKESEKIRSECTIEVPIPGKKGMYRQKLDTKAYLVKLMVNSIVYPDLKDEELQDSYGVCSEEELLLEMVDDPSEYNEFAEFIQKYNGFDKSLDEKVDQAKNS</sequence>
<dbReference type="Proteomes" id="UP000198838">
    <property type="component" value="Unassembled WGS sequence"/>
</dbReference>
<dbReference type="Gene3D" id="3.30.2220.30">
    <property type="match status" value="1"/>
</dbReference>
<name>A0A1I0WFH7_9FIRM</name>
<reference evidence="1 2" key="1">
    <citation type="submission" date="2016-10" db="EMBL/GenBank/DDBJ databases">
        <authorList>
            <person name="de Groot N.N."/>
        </authorList>
    </citation>
    <scope>NUCLEOTIDE SEQUENCE [LARGE SCALE GENOMIC DNA]</scope>
    <source>
        <strain evidence="1 2">DSM 5522</strain>
    </source>
</reference>
<gene>
    <name evidence="1" type="ORF">SAMN05216249_10452</name>
</gene>
<dbReference type="AlphaFoldDB" id="A0A1I0WFH7"/>
<accession>A0A1I0WFH7</accession>
<evidence type="ECO:0000313" key="2">
    <source>
        <dbReference type="Proteomes" id="UP000198838"/>
    </source>
</evidence>
<dbReference type="InterPro" id="IPR038559">
    <property type="entry name" value="XkdN-like_sf"/>
</dbReference>
<proteinExistence type="predicted"/>
<keyword evidence="2" id="KW-1185">Reference proteome</keyword>